<keyword evidence="3" id="KW-1185">Reference proteome</keyword>
<dbReference type="Proteomes" id="UP001189429">
    <property type="component" value="Unassembled WGS sequence"/>
</dbReference>
<feature type="compositionally biased region" description="Basic and acidic residues" evidence="1">
    <location>
        <begin position="169"/>
        <end position="187"/>
    </location>
</feature>
<evidence type="ECO:0000256" key="1">
    <source>
        <dbReference type="SAM" id="MobiDB-lite"/>
    </source>
</evidence>
<feature type="compositionally biased region" description="Basic and acidic residues" evidence="1">
    <location>
        <begin position="134"/>
        <end position="148"/>
    </location>
</feature>
<proteinExistence type="predicted"/>
<sequence>MRQKVMCAGSREPDGPRGEQDTLRQWMKGEVAEMEEEEVENVVPTQLAPLAQARPRGCGLAASRPGRRTSGTAERCASAPPHPPCRRAGGAAAAEEPSAAPLLEVPARPVGSTTRKEEGGRGGGGSRRRRRRRRSEEGRRILPHREGGDDCPNTRALLGTKEGTVPQHAQEDRLAKDVCDPKRRTEE</sequence>
<evidence type="ECO:0000313" key="3">
    <source>
        <dbReference type="Proteomes" id="UP001189429"/>
    </source>
</evidence>
<reference evidence="2" key="1">
    <citation type="submission" date="2023-10" db="EMBL/GenBank/DDBJ databases">
        <authorList>
            <person name="Chen Y."/>
            <person name="Shah S."/>
            <person name="Dougan E. K."/>
            <person name="Thang M."/>
            <person name="Chan C."/>
        </authorList>
    </citation>
    <scope>NUCLEOTIDE SEQUENCE [LARGE SCALE GENOMIC DNA]</scope>
</reference>
<feature type="compositionally biased region" description="Low complexity" evidence="1">
    <location>
        <begin position="86"/>
        <end position="107"/>
    </location>
</feature>
<feature type="region of interest" description="Disordered" evidence="1">
    <location>
        <begin position="1"/>
        <end position="22"/>
    </location>
</feature>
<comment type="caution">
    <text evidence="2">The sequence shown here is derived from an EMBL/GenBank/DDBJ whole genome shotgun (WGS) entry which is preliminary data.</text>
</comment>
<feature type="compositionally biased region" description="Basic and acidic residues" evidence="1">
    <location>
        <begin position="11"/>
        <end position="22"/>
    </location>
</feature>
<dbReference type="EMBL" id="CAUYUJ010021826">
    <property type="protein sequence ID" value="CAK0907233.1"/>
    <property type="molecule type" value="Genomic_DNA"/>
</dbReference>
<feature type="region of interest" description="Disordered" evidence="1">
    <location>
        <begin position="54"/>
        <end position="187"/>
    </location>
</feature>
<gene>
    <name evidence="2" type="ORF">PCOR1329_LOCUS82321</name>
</gene>
<organism evidence="2 3">
    <name type="scientific">Prorocentrum cordatum</name>
    <dbReference type="NCBI Taxonomy" id="2364126"/>
    <lineage>
        <taxon>Eukaryota</taxon>
        <taxon>Sar</taxon>
        <taxon>Alveolata</taxon>
        <taxon>Dinophyceae</taxon>
        <taxon>Prorocentrales</taxon>
        <taxon>Prorocentraceae</taxon>
        <taxon>Prorocentrum</taxon>
    </lineage>
</organism>
<protein>
    <submittedName>
        <fullName evidence="2">Uncharacterized protein</fullName>
    </submittedName>
</protein>
<accession>A0ABN9Y7I1</accession>
<evidence type="ECO:0000313" key="2">
    <source>
        <dbReference type="EMBL" id="CAK0907233.1"/>
    </source>
</evidence>
<name>A0ABN9Y7I1_9DINO</name>